<dbReference type="RefSeq" id="WP_202958104.1">
    <property type="nucleotide sequence ID" value="NZ_JAPCID010000044.1"/>
</dbReference>
<proteinExistence type="predicted"/>
<protein>
    <submittedName>
        <fullName evidence="1">Uncharacterized protein</fullName>
    </submittedName>
</protein>
<accession>A0ABT4RQB6</accession>
<dbReference type="Proteomes" id="UP001147700">
    <property type="component" value="Unassembled WGS sequence"/>
</dbReference>
<evidence type="ECO:0000313" key="2">
    <source>
        <dbReference type="Proteomes" id="UP001147700"/>
    </source>
</evidence>
<evidence type="ECO:0000313" key="1">
    <source>
        <dbReference type="EMBL" id="MDA0140716.1"/>
    </source>
</evidence>
<organism evidence="1 2">
    <name type="scientific">Solirubrobacter deserti</name>
    <dbReference type="NCBI Taxonomy" id="2282478"/>
    <lineage>
        <taxon>Bacteria</taxon>
        <taxon>Bacillati</taxon>
        <taxon>Actinomycetota</taxon>
        <taxon>Thermoleophilia</taxon>
        <taxon>Solirubrobacterales</taxon>
        <taxon>Solirubrobacteraceae</taxon>
        <taxon>Solirubrobacter</taxon>
    </lineage>
</organism>
<dbReference type="EMBL" id="JAPCID010000044">
    <property type="protein sequence ID" value="MDA0140716.1"/>
    <property type="molecule type" value="Genomic_DNA"/>
</dbReference>
<gene>
    <name evidence="1" type="ORF">OJ962_24685</name>
</gene>
<reference evidence="1" key="1">
    <citation type="submission" date="2022-10" db="EMBL/GenBank/DDBJ databases">
        <title>The WGS of Solirubrobacter sp. CPCC 204708.</title>
        <authorList>
            <person name="Jiang Z."/>
        </authorList>
    </citation>
    <scope>NUCLEOTIDE SEQUENCE</scope>
    <source>
        <strain evidence="1">CPCC 204708</strain>
    </source>
</reference>
<comment type="caution">
    <text evidence="1">The sequence shown here is derived from an EMBL/GenBank/DDBJ whole genome shotgun (WGS) entry which is preliminary data.</text>
</comment>
<keyword evidence="2" id="KW-1185">Reference proteome</keyword>
<name>A0ABT4RQB6_9ACTN</name>
<sequence>MILGRTYGPVGDWWFEAREFAEPRGAASLRELLGRCELVARVFADAELLRPETLTFSGWLTGPRESSRHIAHSDLVVPLAGNARGLAARGIVPVESLAQKLGEFAYPLTIEVAGTGIVLDARGERSAESDVAWLEGLTMGHHVVSVRVQSDAFLPFSVTGTPQHEIWEHNAPRLEAALRETSALLGVEPSADFTDHAIIDGFTLRNRTDVDGDVVPSFDG</sequence>